<feature type="chain" id="PRO_5047028201" evidence="2">
    <location>
        <begin position="22"/>
        <end position="134"/>
    </location>
</feature>
<evidence type="ECO:0000313" key="3">
    <source>
        <dbReference type="EMBL" id="MFC4159329.1"/>
    </source>
</evidence>
<comment type="caution">
    <text evidence="3">The sequence shown here is derived from an EMBL/GenBank/DDBJ whole genome shotgun (WGS) entry which is preliminary data.</text>
</comment>
<sequence length="134" mass="14253">MTFRHRLALSLLLCLVLPACERLNEITNQAKLNGRAIGAACRHSGRALEDCFQRNPRVPKADIYAGWREMNEYMTSKKLDVVPPPPDQPRKGSVEPTVQIGGETEGGAPPGGTPTGGAAPAGTPPATTTPRQPS</sequence>
<reference evidence="4" key="1">
    <citation type="journal article" date="2019" name="Int. J. Syst. Evol. Microbiol.">
        <title>The Global Catalogue of Microorganisms (GCM) 10K type strain sequencing project: providing services to taxonomists for standard genome sequencing and annotation.</title>
        <authorList>
            <consortium name="The Broad Institute Genomics Platform"/>
            <consortium name="The Broad Institute Genome Sequencing Center for Infectious Disease"/>
            <person name="Wu L."/>
            <person name="Ma J."/>
        </authorList>
    </citation>
    <scope>NUCLEOTIDE SEQUENCE [LARGE SCALE GENOMIC DNA]</scope>
    <source>
        <strain evidence="4">LMG 29894</strain>
    </source>
</reference>
<accession>A0ABV8MPS4</accession>
<evidence type="ECO:0000256" key="2">
    <source>
        <dbReference type="SAM" id="SignalP"/>
    </source>
</evidence>
<feature type="signal peptide" evidence="2">
    <location>
        <begin position="1"/>
        <end position="21"/>
    </location>
</feature>
<dbReference type="RefSeq" id="WP_378162972.1">
    <property type="nucleotide sequence ID" value="NZ_JBHSBU010000001.1"/>
</dbReference>
<keyword evidence="4" id="KW-1185">Reference proteome</keyword>
<feature type="compositionally biased region" description="Gly residues" evidence="1">
    <location>
        <begin position="103"/>
        <end position="115"/>
    </location>
</feature>
<proteinExistence type="predicted"/>
<organism evidence="3 4">
    <name type="scientific">Chitinimonas lacunae</name>
    <dbReference type="NCBI Taxonomy" id="1963018"/>
    <lineage>
        <taxon>Bacteria</taxon>
        <taxon>Pseudomonadati</taxon>
        <taxon>Pseudomonadota</taxon>
        <taxon>Betaproteobacteria</taxon>
        <taxon>Neisseriales</taxon>
        <taxon>Chitinibacteraceae</taxon>
        <taxon>Chitinimonas</taxon>
    </lineage>
</organism>
<keyword evidence="2" id="KW-0732">Signal</keyword>
<gene>
    <name evidence="3" type="ORF">ACFOW7_08160</name>
</gene>
<feature type="compositionally biased region" description="Low complexity" evidence="1">
    <location>
        <begin position="116"/>
        <end position="134"/>
    </location>
</feature>
<protein>
    <submittedName>
        <fullName evidence="3">Uncharacterized protein</fullName>
    </submittedName>
</protein>
<name>A0ABV8MPS4_9NEIS</name>
<evidence type="ECO:0000256" key="1">
    <source>
        <dbReference type="SAM" id="MobiDB-lite"/>
    </source>
</evidence>
<dbReference type="Proteomes" id="UP001595791">
    <property type="component" value="Unassembled WGS sequence"/>
</dbReference>
<feature type="region of interest" description="Disordered" evidence="1">
    <location>
        <begin position="77"/>
        <end position="134"/>
    </location>
</feature>
<evidence type="ECO:0000313" key="4">
    <source>
        <dbReference type="Proteomes" id="UP001595791"/>
    </source>
</evidence>
<dbReference type="EMBL" id="JBHSBU010000001">
    <property type="protein sequence ID" value="MFC4159329.1"/>
    <property type="molecule type" value="Genomic_DNA"/>
</dbReference>